<comment type="caution">
    <text evidence="6">The sequence shown here is derived from an EMBL/GenBank/DDBJ whole genome shotgun (WGS) entry which is preliminary data.</text>
</comment>
<dbReference type="InterPro" id="IPR001387">
    <property type="entry name" value="Cro/C1-type_HTH"/>
</dbReference>
<organism evidence="6 7">
    <name type="scientific">Belliella marina</name>
    <dbReference type="NCBI Taxonomy" id="1644146"/>
    <lineage>
        <taxon>Bacteria</taxon>
        <taxon>Pseudomonadati</taxon>
        <taxon>Bacteroidota</taxon>
        <taxon>Cytophagia</taxon>
        <taxon>Cytophagales</taxon>
        <taxon>Cyclobacteriaceae</taxon>
        <taxon>Belliella</taxon>
    </lineage>
</organism>
<dbReference type="InterPro" id="IPR028082">
    <property type="entry name" value="Peripla_BP_I"/>
</dbReference>
<evidence type="ECO:0000256" key="1">
    <source>
        <dbReference type="ARBA" id="ARBA00023015"/>
    </source>
</evidence>
<dbReference type="InterPro" id="IPR000843">
    <property type="entry name" value="HTH_LacI"/>
</dbReference>
<dbReference type="SMART" id="SM00354">
    <property type="entry name" value="HTH_LACI"/>
    <property type="match status" value="1"/>
</dbReference>
<dbReference type="GO" id="GO:0003677">
    <property type="term" value="F:DNA binding"/>
    <property type="evidence" value="ECO:0007669"/>
    <property type="project" value="UniProtKB-KW"/>
</dbReference>
<dbReference type="PANTHER" id="PTHR30146">
    <property type="entry name" value="LACI-RELATED TRANSCRIPTIONAL REPRESSOR"/>
    <property type="match status" value="1"/>
</dbReference>
<dbReference type="CDD" id="cd01392">
    <property type="entry name" value="HTH_LacI"/>
    <property type="match status" value="1"/>
</dbReference>
<dbReference type="Proteomes" id="UP001597361">
    <property type="component" value="Unassembled WGS sequence"/>
</dbReference>
<dbReference type="InterPro" id="IPR010982">
    <property type="entry name" value="Lambda_DNA-bd_dom_sf"/>
</dbReference>
<evidence type="ECO:0000313" key="7">
    <source>
        <dbReference type="Proteomes" id="UP001597361"/>
    </source>
</evidence>
<evidence type="ECO:0000313" key="6">
    <source>
        <dbReference type="EMBL" id="MFD2033418.1"/>
    </source>
</evidence>
<dbReference type="InterPro" id="IPR046335">
    <property type="entry name" value="LacI/GalR-like_sensor"/>
</dbReference>
<dbReference type="Pfam" id="PF00356">
    <property type="entry name" value="LacI"/>
    <property type="match status" value="1"/>
</dbReference>
<accession>A0ABW4VJB0</accession>
<proteinExistence type="predicted"/>
<dbReference type="PROSITE" id="PS50932">
    <property type="entry name" value="HTH_LACI_2"/>
    <property type="match status" value="1"/>
</dbReference>
<dbReference type="PANTHER" id="PTHR30146:SF109">
    <property type="entry name" value="HTH-TYPE TRANSCRIPTIONAL REGULATOR GALS"/>
    <property type="match status" value="1"/>
</dbReference>
<evidence type="ECO:0000256" key="2">
    <source>
        <dbReference type="ARBA" id="ARBA00023125"/>
    </source>
</evidence>
<dbReference type="SUPFAM" id="SSF53822">
    <property type="entry name" value="Periplasmic binding protein-like I"/>
    <property type="match status" value="1"/>
</dbReference>
<dbReference type="PROSITE" id="PS50943">
    <property type="entry name" value="HTH_CROC1"/>
    <property type="match status" value="1"/>
</dbReference>
<sequence length="335" mass="37666">MEKKRVSIRDLAAILGVTPSTISRALNGQGNISEKRREQITKLAKEHGYRPNHIAKSMVANKTFNIGLLLPEFTHNYFNKILAGIESVTYQKGYQLLICTSDELQEKEEKSCLTFLDARVDGILATAGNSSDDLRHFENVLKDGTPLVLLDRICEDLNTSYVVTDDFEGSFEAVQYLIDSGCSNILHIKGPDYISTSFNRKLGYTEALKKNGMEYREEFVLKGDQKAFEKDLNAVLDKHPIDGVFAFSDYYAYDVIQILNHRAVKIPDEISIIGYADEPLAQYISPQLSTVKQPAYEIGKHAAEILFKIIEEKTDEIITKQLKTTLVLRGTTKGT</sequence>
<dbReference type="SUPFAM" id="SSF47413">
    <property type="entry name" value="lambda repressor-like DNA-binding domains"/>
    <property type="match status" value="1"/>
</dbReference>
<reference evidence="7" key="1">
    <citation type="journal article" date="2019" name="Int. J. Syst. Evol. Microbiol.">
        <title>The Global Catalogue of Microorganisms (GCM) 10K type strain sequencing project: providing services to taxonomists for standard genome sequencing and annotation.</title>
        <authorList>
            <consortium name="The Broad Institute Genomics Platform"/>
            <consortium name="The Broad Institute Genome Sequencing Center for Infectious Disease"/>
            <person name="Wu L."/>
            <person name="Ma J."/>
        </authorList>
    </citation>
    <scope>NUCLEOTIDE SEQUENCE [LARGE SCALE GENOMIC DNA]</scope>
    <source>
        <strain evidence="7">CGMCC 1.15180</strain>
    </source>
</reference>
<evidence type="ECO:0000256" key="3">
    <source>
        <dbReference type="ARBA" id="ARBA00023163"/>
    </source>
</evidence>
<keyword evidence="3" id="KW-0804">Transcription</keyword>
<evidence type="ECO:0000259" key="4">
    <source>
        <dbReference type="PROSITE" id="PS50932"/>
    </source>
</evidence>
<gene>
    <name evidence="6" type="ORF">ACFSKL_01385</name>
</gene>
<feature type="domain" description="HTH lacI-type" evidence="4">
    <location>
        <begin position="6"/>
        <end position="60"/>
    </location>
</feature>
<name>A0ABW4VJB0_9BACT</name>
<dbReference type="Gene3D" id="1.10.260.40">
    <property type="entry name" value="lambda repressor-like DNA-binding domains"/>
    <property type="match status" value="1"/>
</dbReference>
<keyword evidence="2 6" id="KW-0238">DNA-binding</keyword>
<keyword evidence="1" id="KW-0805">Transcription regulation</keyword>
<dbReference type="Pfam" id="PF13377">
    <property type="entry name" value="Peripla_BP_3"/>
    <property type="match status" value="1"/>
</dbReference>
<dbReference type="CDD" id="cd06267">
    <property type="entry name" value="PBP1_LacI_sugar_binding-like"/>
    <property type="match status" value="1"/>
</dbReference>
<evidence type="ECO:0000259" key="5">
    <source>
        <dbReference type="PROSITE" id="PS50943"/>
    </source>
</evidence>
<dbReference type="EMBL" id="JBHUHR010000002">
    <property type="protein sequence ID" value="MFD2033418.1"/>
    <property type="molecule type" value="Genomic_DNA"/>
</dbReference>
<protein>
    <submittedName>
        <fullName evidence="6">LacI family DNA-binding transcriptional regulator</fullName>
    </submittedName>
</protein>
<keyword evidence="7" id="KW-1185">Reference proteome</keyword>
<feature type="domain" description="HTH cro/C1-type" evidence="5">
    <location>
        <begin position="2"/>
        <end position="33"/>
    </location>
</feature>
<dbReference type="Gene3D" id="3.40.50.2300">
    <property type="match status" value="2"/>
</dbReference>
<dbReference type="RefSeq" id="WP_376882742.1">
    <property type="nucleotide sequence ID" value="NZ_JBHUHR010000002.1"/>
</dbReference>